<accession>A0A7R9LJS7</accession>
<feature type="non-terminal residue" evidence="3">
    <location>
        <position position="376"/>
    </location>
</feature>
<keyword evidence="4" id="KW-1185">Reference proteome</keyword>
<feature type="non-terminal residue" evidence="3">
    <location>
        <position position="1"/>
    </location>
</feature>
<proteinExistence type="predicted"/>
<dbReference type="FunFam" id="3.30.160.20:FF:000051">
    <property type="entry name" value="Microprocessor complex subunit DGCR8"/>
    <property type="match status" value="1"/>
</dbReference>
<dbReference type="InterPro" id="IPR040375">
    <property type="entry name" value="DGCR8"/>
</dbReference>
<feature type="domain" description="DRBM" evidence="2">
    <location>
        <begin position="203"/>
        <end position="270"/>
    </location>
</feature>
<dbReference type="SUPFAM" id="SSF54768">
    <property type="entry name" value="dsRNA-binding domain-like"/>
    <property type="match status" value="1"/>
</dbReference>
<dbReference type="GO" id="GO:0031053">
    <property type="term" value="P:primary miRNA processing"/>
    <property type="evidence" value="ECO:0007669"/>
    <property type="project" value="InterPro"/>
</dbReference>
<protein>
    <recommendedName>
        <fullName evidence="2">DRBM domain-containing protein</fullName>
    </recommendedName>
</protein>
<dbReference type="GO" id="GO:0042802">
    <property type="term" value="F:identical protein binding"/>
    <property type="evidence" value="ECO:0007669"/>
    <property type="project" value="InterPro"/>
</dbReference>
<dbReference type="GO" id="GO:0003725">
    <property type="term" value="F:double-stranded RNA binding"/>
    <property type="evidence" value="ECO:0007669"/>
    <property type="project" value="TreeGrafter"/>
</dbReference>
<dbReference type="PANTHER" id="PTHR13482">
    <property type="entry name" value="MICRORNA PROCESSOR COMPLEX SUBUNIT DGCR8"/>
    <property type="match status" value="1"/>
</dbReference>
<dbReference type="GO" id="GO:0070878">
    <property type="term" value="F:primary miRNA binding"/>
    <property type="evidence" value="ECO:0007669"/>
    <property type="project" value="TreeGrafter"/>
</dbReference>
<dbReference type="Pfam" id="PF00035">
    <property type="entry name" value="dsrm"/>
    <property type="match status" value="1"/>
</dbReference>
<dbReference type="OrthoDB" id="112668at2759"/>
<dbReference type="AlphaFoldDB" id="A0A7R9LJS7"/>
<dbReference type="CDD" id="cd19867">
    <property type="entry name" value="DSRM_DGCR8_rpt1"/>
    <property type="match status" value="1"/>
</dbReference>
<dbReference type="FunFam" id="3.30.160.590:FF:000001">
    <property type="entry name" value="microprocessor complex subunit DGCR8"/>
    <property type="match status" value="1"/>
</dbReference>
<dbReference type="Gene3D" id="3.30.160.590">
    <property type="match status" value="1"/>
</dbReference>
<dbReference type="CDD" id="cd19868">
    <property type="entry name" value="DSRM_DGCR8_rpt2"/>
    <property type="match status" value="1"/>
</dbReference>
<keyword evidence="1" id="KW-0694">RNA-binding</keyword>
<reference evidence="3" key="1">
    <citation type="submission" date="2020-11" db="EMBL/GenBank/DDBJ databases">
        <authorList>
            <person name="Tran Van P."/>
        </authorList>
    </citation>
    <scope>NUCLEOTIDE SEQUENCE</scope>
</reference>
<dbReference type="Gene3D" id="2.20.70.10">
    <property type="match status" value="1"/>
</dbReference>
<dbReference type="EMBL" id="CAJPIZ010028294">
    <property type="protein sequence ID" value="CAG2119443.1"/>
    <property type="molecule type" value="Genomic_DNA"/>
</dbReference>
<dbReference type="FunFam" id="3.30.160.20:FF:000021">
    <property type="entry name" value="Microprocessor complex subunit DGCR8"/>
    <property type="match status" value="1"/>
</dbReference>
<sequence length="376" mass="42981">INAPHEERKKIVLKKRDQDYFEVLPEGWLEVTHFSGMPIYLHKQTRVCTTTKPYYLGPGSARKHEIPISAIPCLQYKKELEKDRMEEEKSKEVTADGNSGECNALLAKVETVSENKKEKSLDYMSVRNYCQNLFEFQTITIRKFKTWADRRKHTQLRKIQQRPSLPDGTKLITCPLPKAANTGESTAGRSYRKEFVMNPAGKSFVCILHEFVQHAERVQPKYTFQELENASQPYSATVIINGMEYGKGFGSSKKQAKSEAARASLEILIPDLKEITDGGNRKLDPSLHDFSFFNDILIEDPRVSDLCAKAGQHSPYQILVECLRRNWGMGDTDIETDVRLVKHQKNEFVMKVGKHRASVTCRNKREGKQRAAQAIL</sequence>
<dbReference type="SMART" id="SM00358">
    <property type="entry name" value="DSRM"/>
    <property type="match status" value="1"/>
</dbReference>
<evidence type="ECO:0000313" key="3">
    <source>
        <dbReference type="EMBL" id="CAD7642988.1"/>
    </source>
</evidence>
<dbReference type="InterPro" id="IPR014720">
    <property type="entry name" value="dsRBD_dom"/>
</dbReference>
<dbReference type="GO" id="GO:0020037">
    <property type="term" value="F:heme binding"/>
    <property type="evidence" value="ECO:0007669"/>
    <property type="project" value="InterPro"/>
</dbReference>
<gene>
    <name evidence="3" type="ORF">OSB1V03_LOCUS19392</name>
</gene>
<dbReference type="PROSITE" id="PS50137">
    <property type="entry name" value="DS_RBD"/>
    <property type="match status" value="1"/>
</dbReference>
<dbReference type="GO" id="GO:0070877">
    <property type="term" value="C:microprocessor complex"/>
    <property type="evidence" value="ECO:0007669"/>
    <property type="project" value="InterPro"/>
</dbReference>
<dbReference type="Proteomes" id="UP000759131">
    <property type="component" value="Unassembled WGS sequence"/>
</dbReference>
<organism evidence="3">
    <name type="scientific">Medioppia subpectinata</name>
    <dbReference type="NCBI Taxonomy" id="1979941"/>
    <lineage>
        <taxon>Eukaryota</taxon>
        <taxon>Metazoa</taxon>
        <taxon>Ecdysozoa</taxon>
        <taxon>Arthropoda</taxon>
        <taxon>Chelicerata</taxon>
        <taxon>Arachnida</taxon>
        <taxon>Acari</taxon>
        <taxon>Acariformes</taxon>
        <taxon>Sarcoptiformes</taxon>
        <taxon>Oribatida</taxon>
        <taxon>Brachypylina</taxon>
        <taxon>Oppioidea</taxon>
        <taxon>Oppiidae</taxon>
        <taxon>Medioppia</taxon>
    </lineage>
</organism>
<dbReference type="Gene3D" id="3.30.160.20">
    <property type="match status" value="2"/>
</dbReference>
<evidence type="ECO:0000256" key="1">
    <source>
        <dbReference type="PROSITE-ProRule" id="PRU00266"/>
    </source>
</evidence>
<dbReference type="EMBL" id="OC882869">
    <property type="protein sequence ID" value="CAD7642988.1"/>
    <property type="molecule type" value="Genomic_DNA"/>
</dbReference>
<evidence type="ECO:0000313" key="4">
    <source>
        <dbReference type="Proteomes" id="UP000759131"/>
    </source>
</evidence>
<evidence type="ECO:0000259" key="2">
    <source>
        <dbReference type="PROSITE" id="PS50137"/>
    </source>
</evidence>
<name>A0A7R9LJS7_9ACAR</name>
<dbReference type="PANTHER" id="PTHR13482:SF3">
    <property type="entry name" value="MICROPROCESSOR COMPLEX SUBUNIT DGCR8"/>
    <property type="match status" value="1"/>
</dbReference>